<dbReference type="AlphaFoldDB" id="A0AAN6DTX9"/>
<organism evidence="1 2">
    <name type="scientific">Exophiala viscosa</name>
    <dbReference type="NCBI Taxonomy" id="2486360"/>
    <lineage>
        <taxon>Eukaryota</taxon>
        <taxon>Fungi</taxon>
        <taxon>Dikarya</taxon>
        <taxon>Ascomycota</taxon>
        <taxon>Pezizomycotina</taxon>
        <taxon>Eurotiomycetes</taxon>
        <taxon>Chaetothyriomycetidae</taxon>
        <taxon>Chaetothyriales</taxon>
        <taxon>Herpotrichiellaceae</taxon>
        <taxon>Exophiala</taxon>
    </lineage>
</organism>
<protein>
    <submittedName>
        <fullName evidence="1">Uncharacterized protein</fullName>
    </submittedName>
</protein>
<keyword evidence="2" id="KW-1185">Reference proteome</keyword>
<proteinExistence type="predicted"/>
<name>A0AAN6DTX9_9EURO</name>
<gene>
    <name evidence="1" type="ORF">EDD36DRAFT_312877</name>
</gene>
<dbReference type="EMBL" id="MU404357">
    <property type="protein sequence ID" value="KAI1611102.1"/>
    <property type="molecule type" value="Genomic_DNA"/>
</dbReference>
<sequence length="220" mass="24593">MHLHQCHESSHIQTALRGHDRSHVRAASPHPQCISPLKGFLQTNDFCQVRLLLLLELSCLADPEVRCRKKVVGNYATVVFRIQGHVSRDLKRPWACRLGRPGGIQINQMTTCSSSTHDKRLSIFDGPEPLRKLNEASSTNKGGSLFVVCPKITQHRTRLLRCHSAKQKGGVGSKSKDTRLSRCSLVCHNPNVRWSSMSSVYNRAMSEHCSCNHPGCSFCL</sequence>
<evidence type="ECO:0000313" key="1">
    <source>
        <dbReference type="EMBL" id="KAI1611102.1"/>
    </source>
</evidence>
<comment type="caution">
    <text evidence="1">The sequence shown here is derived from an EMBL/GenBank/DDBJ whole genome shotgun (WGS) entry which is preliminary data.</text>
</comment>
<reference evidence="1" key="1">
    <citation type="journal article" date="2022" name="bioRxiv">
        <title>Deciphering the potential niche of two novel black yeast fungi from a biological soil crust based on their genomes, phenotypes, and melanin regulation.</title>
        <authorList>
            <consortium name="DOE Joint Genome Institute"/>
            <person name="Carr E.C."/>
            <person name="Barton Q."/>
            <person name="Grambo S."/>
            <person name="Sullivan M."/>
            <person name="Renfro C.M."/>
            <person name="Kuo A."/>
            <person name="Pangilinan J."/>
            <person name="Lipzen A."/>
            <person name="Keymanesh K."/>
            <person name="Savage E."/>
            <person name="Barry K."/>
            <person name="Grigoriev I.V."/>
            <person name="Riekhof W.R."/>
            <person name="Harris S.S."/>
        </authorList>
    </citation>
    <scope>NUCLEOTIDE SEQUENCE</scope>
    <source>
        <strain evidence="1">JF 03-4F</strain>
    </source>
</reference>
<evidence type="ECO:0000313" key="2">
    <source>
        <dbReference type="Proteomes" id="UP001203852"/>
    </source>
</evidence>
<dbReference type="Proteomes" id="UP001203852">
    <property type="component" value="Unassembled WGS sequence"/>
</dbReference>
<accession>A0AAN6DTX9</accession>